<dbReference type="AlphaFoldDB" id="A0A147BUL9"/>
<reference evidence="2" key="1">
    <citation type="journal article" date="2018" name="PLoS Negl. Trop. Dis.">
        <title>Sialome diversity of ticks revealed by RNAseq of single tick salivary glands.</title>
        <authorList>
            <person name="Perner J."/>
            <person name="Kropackova S."/>
            <person name="Kopacek P."/>
            <person name="Ribeiro J.M."/>
        </authorList>
    </citation>
    <scope>NUCLEOTIDE SEQUENCE</scope>
    <source>
        <strain evidence="2">Siblings of single egg batch collected in Ceske Budejovice</strain>
        <tissue evidence="2">Salivary glands</tissue>
    </source>
</reference>
<feature type="signal peptide" evidence="1">
    <location>
        <begin position="1"/>
        <end position="20"/>
    </location>
</feature>
<name>A0A147BUL9_IXORI</name>
<keyword evidence="1" id="KW-0732">Signal</keyword>
<accession>A0A147BUL9</accession>
<protein>
    <submittedName>
        <fullName evidence="2">Putative t-cell receptor beta chain ana 11 t-cell receptor beta chain ana 11</fullName>
    </submittedName>
</protein>
<evidence type="ECO:0000313" key="2">
    <source>
        <dbReference type="EMBL" id="JAR94431.1"/>
    </source>
</evidence>
<keyword evidence="2" id="KW-0675">Receptor</keyword>
<sequence length="85" mass="10238">MIFFCTLILYFFFLMRNCAPLFSLSTHTHTHTHTHTYIHTRVGQKYSKMYLEIQILGYIEIAAKILIVKYIYKNVSRYVSEIHFK</sequence>
<feature type="chain" id="PRO_5007542943" evidence="1">
    <location>
        <begin position="21"/>
        <end position="85"/>
    </location>
</feature>
<proteinExistence type="predicted"/>
<organism evidence="2">
    <name type="scientific">Ixodes ricinus</name>
    <name type="common">Common tick</name>
    <name type="synonym">Acarus ricinus</name>
    <dbReference type="NCBI Taxonomy" id="34613"/>
    <lineage>
        <taxon>Eukaryota</taxon>
        <taxon>Metazoa</taxon>
        <taxon>Ecdysozoa</taxon>
        <taxon>Arthropoda</taxon>
        <taxon>Chelicerata</taxon>
        <taxon>Arachnida</taxon>
        <taxon>Acari</taxon>
        <taxon>Parasitiformes</taxon>
        <taxon>Ixodida</taxon>
        <taxon>Ixodoidea</taxon>
        <taxon>Ixodidae</taxon>
        <taxon>Ixodinae</taxon>
        <taxon>Ixodes</taxon>
    </lineage>
</organism>
<dbReference type="EMBL" id="GEGO01000973">
    <property type="protein sequence ID" value="JAR94431.1"/>
    <property type="molecule type" value="Transcribed_RNA"/>
</dbReference>
<evidence type="ECO:0000256" key="1">
    <source>
        <dbReference type="SAM" id="SignalP"/>
    </source>
</evidence>